<reference evidence="2 3" key="1">
    <citation type="submission" date="2018-06" db="EMBL/GenBank/DDBJ databases">
        <title>Comparative genomics reveals the genomic features of Rhizophagus irregularis, R. cerebriforme, R. diaphanum and Gigaspora rosea, and their symbiotic lifestyle signature.</title>
        <authorList>
            <person name="Morin E."/>
            <person name="San Clemente H."/>
            <person name="Chen E.C.H."/>
            <person name="De La Providencia I."/>
            <person name="Hainaut M."/>
            <person name="Kuo A."/>
            <person name="Kohler A."/>
            <person name="Murat C."/>
            <person name="Tang N."/>
            <person name="Roy S."/>
            <person name="Loubradou J."/>
            <person name="Henrissat B."/>
            <person name="Grigoriev I.V."/>
            <person name="Corradi N."/>
            <person name="Roux C."/>
            <person name="Martin F.M."/>
        </authorList>
    </citation>
    <scope>NUCLEOTIDE SEQUENCE [LARGE SCALE GENOMIC DNA]</scope>
    <source>
        <strain evidence="2 3">DAOM 227022</strain>
    </source>
</reference>
<dbReference type="EMBL" id="QKYT01001655">
    <property type="protein sequence ID" value="RIA79032.1"/>
    <property type="molecule type" value="Genomic_DNA"/>
</dbReference>
<keyword evidence="1" id="KW-0472">Membrane</keyword>
<dbReference type="Proteomes" id="UP000265703">
    <property type="component" value="Unassembled WGS sequence"/>
</dbReference>
<keyword evidence="1" id="KW-1133">Transmembrane helix</keyword>
<accession>A0A397S0F9</accession>
<protein>
    <submittedName>
        <fullName evidence="2">Uncharacterized protein</fullName>
    </submittedName>
</protein>
<keyword evidence="3" id="KW-1185">Reference proteome</keyword>
<name>A0A397S0F9_9GLOM</name>
<sequence>MKLFALSINLPIPVGVGKVVSGGVAGAGVGVDGVEVGTCGNGTTIAANNTTTLTIKIIIIEFFILFFFFFIEFLKFFFFRIREF</sequence>
<comment type="caution">
    <text evidence="2">The sequence shown here is derived from an EMBL/GenBank/DDBJ whole genome shotgun (WGS) entry which is preliminary data.</text>
</comment>
<feature type="transmembrane region" description="Helical" evidence="1">
    <location>
        <begin position="57"/>
        <end position="78"/>
    </location>
</feature>
<proteinExistence type="predicted"/>
<evidence type="ECO:0000256" key="1">
    <source>
        <dbReference type="SAM" id="Phobius"/>
    </source>
</evidence>
<gene>
    <name evidence="2" type="ORF">C1645_794987</name>
</gene>
<keyword evidence="1" id="KW-0812">Transmembrane</keyword>
<evidence type="ECO:0000313" key="3">
    <source>
        <dbReference type="Proteomes" id="UP000265703"/>
    </source>
</evidence>
<evidence type="ECO:0000313" key="2">
    <source>
        <dbReference type="EMBL" id="RIA79032.1"/>
    </source>
</evidence>
<organism evidence="2 3">
    <name type="scientific">Glomus cerebriforme</name>
    <dbReference type="NCBI Taxonomy" id="658196"/>
    <lineage>
        <taxon>Eukaryota</taxon>
        <taxon>Fungi</taxon>
        <taxon>Fungi incertae sedis</taxon>
        <taxon>Mucoromycota</taxon>
        <taxon>Glomeromycotina</taxon>
        <taxon>Glomeromycetes</taxon>
        <taxon>Glomerales</taxon>
        <taxon>Glomeraceae</taxon>
        <taxon>Glomus</taxon>
    </lineage>
</organism>
<dbReference type="AlphaFoldDB" id="A0A397S0F9"/>